<dbReference type="GO" id="GO:0009289">
    <property type="term" value="C:pilus"/>
    <property type="evidence" value="ECO:0007669"/>
    <property type="project" value="UniProtKB-SubCell"/>
</dbReference>
<dbReference type="PANTHER" id="PTHR33420:SF12">
    <property type="entry name" value="FIMBRIN-LIKE PROTEIN FIMI-RELATED"/>
    <property type="match status" value="1"/>
</dbReference>
<dbReference type="EMBL" id="CP032184">
    <property type="protein sequence ID" value="AXZ49622.1"/>
    <property type="molecule type" value="Genomic_DNA"/>
</dbReference>
<gene>
    <name evidence="2" type="ORF">AM363_23215</name>
    <name evidence="3" type="ORF">KY227_001494</name>
</gene>
<reference evidence="3" key="2">
    <citation type="submission" date="2021-07" db="EMBL/GenBank/DDBJ databases">
        <authorList>
            <consortium name="Clinical and Environmental Microbiology Branch: Whole genome sequencing antimicrobial resistance pathogens in the healthcare setting"/>
        </authorList>
    </citation>
    <scope>NUCLEOTIDE SEQUENCE</scope>
    <source>
        <strain evidence="3">2021DK-00049</strain>
    </source>
</reference>
<dbReference type="PANTHER" id="PTHR33420">
    <property type="entry name" value="FIMBRIAL SUBUNIT ELFA-RELATED"/>
    <property type="match status" value="1"/>
</dbReference>
<evidence type="ECO:0000313" key="3">
    <source>
        <dbReference type="EMBL" id="EHT9938443.1"/>
    </source>
</evidence>
<dbReference type="InterPro" id="IPR008966">
    <property type="entry name" value="Adhesion_dom_sf"/>
</dbReference>
<organism evidence="3">
    <name type="scientific">Citrobacter freundii</name>
    <dbReference type="NCBI Taxonomy" id="546"/>
    <lineage>
        <taxon>Bacteria</taxon>
        <taxon>Pseudomonadati</taxon>
        <taxon>Pseudomonadota</taxon>
        <taxon>Gammaproteobacteria</taxon>
        <taxon>Enterobacterales</taxon>
        <taxon>Enterobacteriaceae</taxon>
        <taxon>Citrobacter</taxon>
        <taxon>Citrobacter freundii complex</taxon>
    </lineage>
</organism>
<feature type="chain" id="PRO_5044470866" evidence="1">
    <location>
        <begin position="31"/>
        <end position="200"/>
    </location>
</feature>
<feature type="signal peptide" evidence="1">
    <location>
        <begin position="1"/>
        <end position="30"/>
    </location>
</feature>
<dbReference type="InterPro" id="IPR036937">
    <property type="entry name" value="Adhesion_dom_fimbrial_sf"/>
</dbReference>
<dbReference type="EMBL" id="ABBJDF010000007">
    <property type="protein sequence ID" value="EHT9938443.1"/>
    <property type="molecule type" value="Genomic_DNA"/>
</dbReference>
<dbReference type="Proteomes" id="UP000263627">
    <property type="component" value="Chromosome"/>
</dbReference>
<dbReference type="GO" id="GO:0043709">
    <property type="term" value="P:cell adhesion involved in single-species biofilm formation"/>
    <property type="evidence" value="ECO:0007669"/>
    <property type="project" value="TreeGrafter"/>
</dbReference>
<proteinExistence type="predicted"/>
<dbReference type="AlphaFoldDB" id="A0AAD3YU15"/>
<name>A0AAD3YU15_CITFR</name>
<dbReference type="InterPro" id="IPR050263">
    <property type="entry name" value="Bact_Fimbrial_Adh_Pro"/>
</dbReference>
<reference evidence="2 4" key="1">
    <citation type="submission" date="2018-09" db="EMBL/GenBank/DDBJ databases">
        <title>Whole genome sequencing of Citrobacter freundii AR_0116.</title>
        <authorList>
            <person name="Conlan S."/>
            <person name="Thomas P.J."/>
            <person name="Mullikin J."/>
            <person name="Frank K.M."/>
            <person name="Segre J.A."/>
        </authorList>
    </citation>
    <scope>NUCLEOTIDE SEQUENCE [LARGE SCALE GENOMIC DNA]</scope>
    <source>
        <strain evidence="2 4">AR_0116</strain>
    </source>
</reference>
<sequence length="200" mass="20495">MVLDIYHQGKKMKKFTIAAIAMAFAGSAFAGDQDSADIHFAGEVQTNICTAALLGGGTSVQLDPTDVKTVSAATTDSVMKKDFTVSLDCTAQGSKDKITGASYATVTGYLAAAKGTAVNASTSALDNTDVSAAGAQGVGFQVQNKDSSNAVQTFTTADRQAKVIDTAAPMLFNYNVGYLKTGTVSGGLVAADAMFIATYQ</sequence>
<keyword evidence="1" id="KW-0732">Signal</keyword>
<dbReference type="Gene3D" id="2.60.40.1090">
    <property type="entry name" value="Fimbrial-type adhesion domain"/>
    <property type="match status" value="1"/>
</dbReference>
<protein>
    <submittedName>
        <fullName evidence="3">Type 1 fimbrial protein</fullName>
    </submittedName>
</protein>
<dbReference type="SUPFAM" id="SSF49401">
    <property type="entry name" value="Bacterial adhesins"/>
    <property type="match status" value="1"/>
</dbReference>
<evidence type="ECO:0000313" key="4">
    <source>
        <dbReference type="Proteomes" id="UP000263627"/>
    </source>
</evidence>
<evidence type="ECO:0000256" key="1">
    <source>
        <dbReference type="SAM" id="SignalP"/>
    </source>
</evidence>
<accession>A0AAD3YU15</accession>
<evidence type="ECO:0000313" key="2">
    <source>
        <dbReference type="EMBL" id="AXZ49622.1"/>
    </source>
</evidence>